<dbReference type="Proteomes" id="UP000018001">
    <property type="component" value="Unassembled WGS sequence"/>
</dbReference>
<proteinExistence type="predicted"/>
<accession>V5FWL6</accession>
<comment type="caution">
    <text evidence="2">The sequence shown here is derived from an EMBL/GenBank/DDBJ whole genome shotgun (WGS) entry which is preliminary data.</text>
</comment>
<feature type="signal peptide" evidence="1">
    <location>
        <begin position="1"/>
        <end position="34"/>
    </location>
</feature>
<evidence type="ECO:0000313" key="2">
    <source>
        <dbReference type="EMBL" id="GAD94136.1"/>
    </source>
</evidence>
<keyword evidence="3" id="KW-1185">Reference proteome</keyword>
<dbReference type="AlphaFoldDB" id="V5FWL6"/>
<dbReference type="EMBL" id="BAUL01000079">
    <property type="protein sequence ID" value="GAD94136.1"/>
    <property type="molecule type" value="Genomic_DNA"/>
</dbReference>
<keyword evidence="1" id="KW-0732">Signal</keyword>
<name>V5FWL6_BYSSN</name>
<reference evidence="3" key="1">
    <citation type="journal article" date="2014" name="Genome Announc.">
        <title>Draft genome sequence of the formaldehyde-resistant fungus Byssochlamys spectabilis No. 5 (anamorph Paecilomyces variotii No. 5) (NBRC109023).</title>
        <authorList>
            <person name="Oka T."/>
            <person name="Ekino K."/>
            <person name="Fukuda K."/>
            <person name="Nomura Y."/>
        </authorList>
    </citation>
    <scope>NUCLEOTIDE SEQUENCE [LARGE SCALE GENOMIC DNA]</scope>
    <source>
        <strain evidence="3">No. 5 / NBRC 109023</strain>
    </source>
</reference>
<protein>
    <submittedName>
        <fullName evidence="2">Uncharacterized protein</fullName>
    </submittedName>
</protein>
<dbReference type="HOGENOM" id="CLU_1570411_0_0_1"/>
<dbReference type="InParanoid" id="V5FWL6"/>
<feature type="chain" id="PRO_5004736420" evidence="1">
    <location>
        <begin position="35"/>
        <end position="170"/>
    </location>
</feature>
<organism evidence="2 3">
    <name type="scientific">Byssochlamys spectabilis (strain No. 5 / NBRC 109023)</name>
    <name type="common">Paecilomyces variotii</name>
    <dbReference type="NCBI Taxonomy" id="1356009"/>
    <lineage>
        <taxon>Eukaryota</taxon>
        <taxon>Fungi</taxon>
        <taxon>Dikarya</taxon>
        <taxon>Ascomycota</taxon>
        <taxon>Pezizomycotina</taxon>
        <taxon>Eurotiomycetes</taxon>
        <taxon>Eurotiomycetidae</taxon>
        <taxon>Eurotiales</taxon>
        <taxon>Thermoascaceae</taxon>
        <taxon>Paecilomyces</taxon>
    </lineage>
</organism>
<evidence type="ECO:0000313" key="3">
    <source>
        <dbReference type="Proteomes" id="UP000018001"/>
    </source>
</evidence>
<gene>
    <name evidence="2" type="ORF">PVAR5_2757</name>
</gene>
<evidence type="ECO:0000256" key="1">
    <source>
        <dbReference type="SAM" id="SignalP"/>
    </source>
</evidence>
<sequence>MRNGQQNGMGSTPLSTWQVGMILLFGMSNNMVNAQWNVTMSNAGQQLAAGTLGSVGPLPGVPTPKQSLLVGAGNLKSSQAVAIIPQAQAAADTLGSVGLLPGAPTPTQSLLVGTGNMKSSQAVAASSQAESVAAIPSQSVMITKVSSAQVTPSGGAVTTTIQGDTVFQVC</sequence>